<feature type="active site" description="Charge relay system" evidence="6">
    <location>
        <position position="119"/>
    </location>
</feature>
<dbReference type="PROSITE" id="PS51892">
    <property type="entry name" value="SUBTILASE"/>
    <property type="match status" value="1"/>
</dbReference>
<comment type="similarity">
    <text evidence="1 6">Belongs to the peptidase S8 family.</text>
</comment>
<sequence length="1367" mass="150754">MCALLFPFIGISQTPEQINEINKAYNSAEISRLKEDFKRKSIQDKKEVEQYVKENNLPIRYRDSLGNLVLMVEIYKGKPLYQTTNTIQAAHSTRTDWLFENQVLNLNLQGENLTAYVWDSGHARISHQDFENEDATSKITIGEDISEYNLDNHSTHVSGIIASTGNNQLRSRGMAKKAQIKAYEFTDAEIEATSETTNGMLVSNHSYGFSSQQIKDGGFSEVVGAYISRSREWDEITVNAPYYLPVTSAGNDGNFDFNDDPLDPANPEYDKLSGMKTSKNPLVVANANTASVSPSGELLSVDINSSSSQGPTDDLRIKPDITGIGTRVFSTTSGADDAYEYLTGTSMSSPNVAGTLLLLQELYEGEQGNFMRAATLKALVLHTADDAGMTGPDAIYGWGLLNAKKAAEEIQNKNVNKSIIIEDVLLDSQTYTLNVDANEIEDLEISISWTDPAGTLSTTANDSNPILVNNLNLKVSQNTTDYFPWKLTGVNTNTTGVNNVDPFEKIEIANANGQYTIEVTHAESLTDGEQNFTLIVTGVSPNTVVCSPIQNLAETSIDATSHDFSWDASPDEINGYDWAIAEAGKHPDDHQIIQEGTLGTGTTSLSTTNLSPATNYSFFVKTNCTSETSEWNKIAFTTPCGTLDLFPFMEDFTSSSASYDCWSVDASTSAFWAPFNSGTNFGSVRSPYSGNRNMVFVPNGTEELGFVSPYFDVSSFGNVQLQFFIVQQEDAGNQNEMKVFFEEQGSLPVEIAHLTAIYSDWTEITLPLTTTSTPFRIILKGISKSGPMSAIDHFRILYDGYHFQDWVWRPSNPENEVSTLTDDIWVENKTATLHKKTLAKSIQIETNSTLAIADILEIDENITGDGLLKFLNNKTHLGQMATLPISSMVNVETQVERWIPAGNQSTRAFRMLSSPVSSTSSIYANWQENGNQPQGFGTHITGSQTGLNGFDATSTGNPSMYWFDHAETNQSGGAAWTEIDNTDVNTISAGNPYRLLIRGDRTIDLSTNSPTPTNTKLRTEGSLFVGDFSPNLASGNEQFSFVGNPYQAIVDANLLTFSGDINSNFMYIWDPNLNTNGGFVTVEIATGDHATTSEANQFIQPGQAVFIRNNLSVSTTPSITFTETSKNVNQNATQVFSNTEFNEEINLKLVNSQGEIDAIGLRFNETYNNAFTDADAGKMGNANENLAIIGNNQLWSITKRQHLLHKESIPLFINNYTETHYAFVPEITFYESEVTYFLKDHFTDTLVELQNDSPIPFEVDNASPESASAFRFEIVAETTTLADENFIPYGINLYPNPASDLLHIEIPNTSNPHSIEVFDILGKSVYQKEITSSENNIDLDVSSFSVGTYILKLKSDINQWTQKFIKK</sequence>
<gene>
    <name evidence="8" type="ORF">GCM10010832_08260</name>
</gene>
<accession>A0ABQ1SDG0</accession>
<dbReference type="SUPFAM" id="SSF52743">
    <property type="entry name" value="Subtilisin-like"/>
    <property type="match status" value="1"/>
</dbReference>
<dbReference type="Pfam" id="PF18962">
    <property type="entry name" value="Por_Secre_tail"/>
    <property type="match status" value="1"/>
</dbReference>
<dbReference type="NCBIfam" id="TIGR04183">
    <property type="entry name" value="Por_Secre_tail"/>
    <property type="match status" value="1"/>
</dbReference>
<evidence type="ECO:0000313" key="8">
    <source>
        <dbReference type="EMBL" id="GGE30154.1"/>
    </source>
</evidence>
<evidence type="ECO:0000256" key="6">
    <source>
        <dbReference type="PROSITE-ProRule" id="PRU01240"/>
    </source>
</evidence>
<dbReference type="Pfam" id="PF00082">
    <property type="entry name" value="Peptidase_S8"/>
    <property type="match status" value="1"/>
</dbReference>
<dbReference type="Gene3D" id="2.60.40.10">
    <property type="entry name" value="Immunoglobulins"/>
    <property type="match status" value="1"/>
</dbReference>
<keyword evidence="2 6" id="KW-0645">Protease</keyword>
<dbReference type="CDD" id="cd04842">
    <property type="entry name" value="Peptidases_S8_Kp43_protease"/>
    <property type="match status" value="1"/>
</dbReference>
<dbReference type="SUPFAM" id="SSF49785">
    <property type="entry name" value="Galactose-binding domain-like"/>
    <property type="match status" value="1"/>
</dbReference>
<evidence type="ECO:0000256" key="3">
    <source>
        <dbReference type="ARBA" id="ARBA00022729"/>
    </source>
</evidence>
<dbReference type="InterPro" id="IPR008979">
    <property type="entry name" value="Galactose-bd-like_sf"/>
</dbReference>
<dbReference type="SUPFAM" id="SSF49265">
    <property type="entry name" value="Fibronectin type III"/>
    <property type="match status" value="1"/>
</dbReference>
<feature type="active site" description="Charge relay system" evidence="6">
    <location>
        <position position="346"/>
    </location>
</feature>
<dbReference type="InterPro" id="IPR003961">
    <property type="entry name" value="FN3_dom"/>
</dbReference>
<dbReference type="PROSITE" id="PS00138">
    <property type="entry name" value="SUBTILASE_SER"/>
    <property type="match status" value="1"/>
</dbReference>
<dbReference type="Gene3D" id="3.40.50.200">
    <property type="entry name" value="Peptidase S8/S53 domain"/>
    <property type="match status" value="1"/>
</dbReference>
<keyword evidence="4 6" id="KW-0378">Hydrolase</keyword>
<feature type="active site" description="Charge relay system" evidence="6">
    <location>
        <position position="153"/>
    </location>
</feature>
<comment type="caution">
    <text evidence="8">The sequence shown here is derived from an EMBL/GenBank/DDBJ whole genome shotgun (WGS) entry which is preliminary data.</text>
</comment>
<dbReference type="InterPro" id="IPR023828">
    <property type="entry name" value="Peptidase_S8_Ser-AS"/>
</dbReference>
<dbReference type="Gene3D" id="2.60.40.3080">
    <property type="match status" value="1"/>
</dbReference>
<dbReference type="InterPro" id="IPR015500">
    <property type="entry name" value="Peptidase_S8_subtilisin-rel"/>
</dbReference>
<keyword evidence="5 6" id="KW-0720">Serine protease</keyword>
<proteinExistence type="inferred from homology"/>
<evidence type="ECO:0000256" key="5">
    <source>
        <dbReference type="ARBA" id="ARBA00022825"/>
    </source>
</evidence>
<reference evidence="9" key="1">
    <citation type="journal article" date="2019" name="Int. J. Syst. Evol. Microbiol.">
        <title>The Global Catalogue of Microorganisms (GCM) 10K type strain sequencing project: providing services to taxonomists for standard genome sequencing and annotation.</title>
        <authorList>
            <consortium name="The Broad Institute Genomics Platform"/>
            <consortium name="The Broad Institute Genome Sequencing Center for Infectious Disease"/>
            <person name="Wu L."/>
            <person name="Ma J."/>
        </authorList>
    </citation>
    <scope>NUCLEOTIDE SEQUENCE [LARGE SCALE GENOMIC DNA]</scope>
    <source>
        <strain evidence="9">CGMCC 1.12931</strain>
    </source>
</reference>
<dbReference type="PROSITE" id="PS50853">
    <property type="entry name" value="FN3"/>
    <property type="match status" value="1"/>
</dbReference>
<dbReference type="InterPro" id="IPR036852">
    <property type="entry name" value="Peptidase_S8/S53_dom_sf"/>
</dbReference>
<dbReference type="PANTHER" id="PTHR43806:SF11">
    <property type="entry name" value="CEREVISIN-RELATED"/>
    <property type="match status" value="1"/>
</dbReference>
<dbReference type="InterPro" id="IPR036116">
    <property type="entry name" value="FN3_sf"/>
</dbReference>
<evidence type="ECO:0000256" key="4">
    <source>
        <dbReference type="ARBA" id="ARBA00022801"/>
    </source>
</evidence>
<dbReference type="InterPro" id="IPR034058">
    <property type="entry name" value="TagA/B/C/D_pept_dom"/>
</dbReference>
<dbReference type="InterPro" id="IPR013783">
    <property type="entry name" value="Ig-like_fold"/>
</dbReference>
<dbReference type="PANTHER" id="PTHR43806">
    <property type="entry name" value="PEPTIDASE S8"/>
    <property type="match status" value="1"/>
</dbReference>
<dbReference type="InterPro" id="IPR050131">
    <property type="entry name" value="Peptidase_S8_subtilisin-like"/>
</dbReference>
<dbReference type="PRINTS" id="PR00723">
    <property type="entry name" value="SUBTILISIN"/>
</dbReference>
<dbReference type="Proteomes" id="UP000599179">
    <property type="component" value="Unassembled WGS sequence"/>
</dbReference>
<keyword evidence="3" id="KW-0732">Signal</keyword>
<dbReference type="EMBL" id="BMGM01000003">
    <property type="protein sequence ID" value="GGE30154.1"/>
    <property type="molecule type" value="Genomic_DNA"/>
</dbReference>
<evidence type="ECO:0000256" key="1">
    <source>
        <dbReference type="ARBA" id="ARBA00011073"/>
    </source>
</evidence>
<evidence type="ECO:0000313" key="9">
    <source>
        <dbReference type="Proteomes" id="UP000599179"/>
    </source>
</evidence>
<feature type="domain" description="Fibronectin type-III" evidence="7">
    <location>
        <begin position="548"/>
        <end position="645"/>
    </location>
</feature>
<dbReference type="InterPro" id="IPR000209">
    <property type="entry name" value="Peptidase_S8/S53_dom"/>
</dbReference>
<evidence type="ECO:0000259" key="7">
    <source>
        <dbReference type="PROSITE" id="PS50853"/>
    </source>
</evidence>
<dbReference type="InterPro" id="IPR026444">
    <property type="entry name" value="Secre_tail"/>
</dbReference>
<keyword evidence="9" id="KW-1185">Reference proteome</keyword>
<name>A0ABQ1SDG0_9FLAO</name>
<dbReference type="Gene3D" id="2.60.120.380">
    <property type="match status" value="1"/>
</dbReference>
<evidence type="ECO:0000256" key="2">
    <source>
        <dbReference type="ARBA" id="ARBA00022670"/>
    </source>
</evidence>
<protein>
    <recommendedName>
        <fullName evidence="7">Fibronectin type-III domain-containing protein</fullName>
    </recommendedName>
</protein>
<organism evidence="8 9">
    <name type="scientific">Psychroflexus planctonicus</name>
    <dbReference type="NCBI Taxonomy" id="1526575"/>
    <lineage>
        <taxon>Bacteria</taxon>
        <taxon>Pseudomonadati</taxon>
        <taxon>Bacteroidota</taxon>
        <taxon>Flavobacteriia</taxon>
        <taxon>Flavobacteriales</taxon>
        <taxon>Flavobacteriaceae</taxon>
        <taxon>Psychroflexus</taxon>
    </lineage>
</organism>